<name>A0A4Y1WY44_9BACT</name>
<organism evidence="1 2">
    <name type="scientific">Alistipes dispar</name>
    <dbReference type="NCBI Taxonomy" id="2585119"/>
    <lineage>
        <taxon>Bacteria</taxon>
        <taxon>Pseudomonadati</taxon>
        <taxon>Bacteroidota</taxon>
        <taxon>Bacteroidia</taxon>
        <taxon>Bacteroidales</taxon>
        <taxon>Rikenellaceae</taxon>
        <taxon>Alistipes</taxon>
    </lineage>
</organism>
<sequence>MMPAEFFGNFVGMGAASENRRPRGTGCGVRIRFRAGASGRPGRDIAGALPGTVSRVRRDYGSYL</sequence>
<evidence type="ECO:0000313" key="2">
    <source>
        <dbReference type="Proteomes" id="UP000319374"/>
    </source>
</evidence>
<evidence type="ECO:0000313" key="1">
    <source>
        <dbReference type="EMBL" id="BBL05891.1"/>
    </source>
</evidence>
<proteinExistence type="predicted"/>
<dbReference type="AlphaFoldDB" id="A0A4Y1WY44"/>
<dbReference type="KEGG" id="ada:A5CPEGH6_05290"/>
<dbReference type="Proteomes" id="UP000319374">
    <property type="component" value="Chromosome"/>
</dbReference>
<gene>
    <name evidence="1" type="ORF">A5CPEGH6_05290</name>
</gene>
<accession>A0A4Y1WY44</accession>
<keyword evidence="2" id="KW-1185">Reference proteome</keyword>
<dbReference type="EMBL" id="AP019736">
    <property type="protein sequence ID" value="BBL05891.1"/>
    <property type="molecule type" value="Genomic_DNA"/>
</dbReference>
<reference evidence="2" key="1">
    <citation type="submission" date="2019-06" db="EMBL/GenBank/DDBJ databases">
        <title>Alistipes onderdonkii subsp. vulgaris subsp. nov., Alistipes dispar sp. nov. and Alistipes communis sp. nov., isolated from human faeces, and creation of Alistipes onderdonkii subsp. onderdonkii subsp. nov.</title>
        <authorList>
            <person name="Sakamoto M."/>
            <person name="Ikeyama N."/>
            <person name="Ogata Y."/>
            <person name="Suda W."/>
            <person name="Iino T."/>
            <person name="Hattori M."/>
            <person name="Ohkuma M."/>
        </authorList>
    </citation>
    <scope>NUCLEOTIDE SEQUENCE [LARGE SCALE GENOMIC DNA]</scope>
    <source>
        <strain evidence="2">5CPEGH6</strain>
    </source>
</reference>
<protein>
    <submittedName>
        <fullName evidence="1">Uncharacterized protein</fullName>
    </submittedName>
</protein>